<sequence length="200" mass="20561">MTTIGIIGAGNIGSAFAKALARNGIAATIANSRGPETLSNLVEELAPHISAVSIEAAAQADIVLVAVPWSKLPAALSGLTNWNRRIVIDANNPIEAPLFKPADLNGRLSTEIFSDLVPGARVVKAFNHLLADLLSADPHAEGGDRVLFYSGDDAKAKAEVASLIAKLGFAGIDLGPIAVGAKLTQFPGGPLPAINLVKFA</sequence>
<gene>
    <name evidence="3" type="ORF">G6L72_25390</name>
    <name evidence="4" type="ORF">G6M88_22230</name>
</gene>
<dbReference type="KEGG" id="arui:G6M88_22230"/>
<accession>A0AAE7R878</accession>
<dbReference type="InterPro" id="IPR036291">
    <property type="entry name" value="NAD(P)-bd_dom_sf"/>
</dbReference>
<dbReference type="EMBL" id="CP049207">
    <property type="protein sequence ID" value="QTG03074.1"/>
    <property type="molecule type" value="Genomic_DNA"/>
</dbReference>
<dbReference type="Pfam" id="PF03807">
    <property type="entry name" value="F420_oxidored"/>
    <property type="match status" value="1"/>
</dbReference>
<dbReference type="AlphaFoldDB" id="A0AAE7R878"/>
<evidence type="ECO:0000259" key="2">
    <source>
        <dbReference type="Pfam" id="PF03807"/>
    </source>
</evidence>
<feature type="domain" description="Pyrroline-5-carboxylate reductase catalytic N-terminal" evidence="2">
    <location>
        <begin position="3"/>
        <end position="93"/>
    </location>
</feature>
<protein>
    <submittedName>
        <fullName evidence="4">NAD(P)-binding domain-containing protein</fullName>
    </submittedName>
</protein>
<dbReference type="SUPFAM" id="SSF51735">
    <property type="entry name" value="NAD(P)-binding Rossmann-fold domains"/>
    <property type="match status" value="1"/>
</dbReference>
<keyword evidence="1" id="KW-0560">Oxidoreductase</keyword>
<reference evidence="3 6" key="1">
    <citation type="journal article" date="2020" name="Science">
        <title>Unexpected conservation and global transmission of agrobacterial virulence plasmids.</title>
        <authorList>
            <person name="Weisberg A.J."/>
            <person name="Davis E.W. 2nd"/>
            <person name="Tabima J."/>
            <person name="Belcher M.S."/>
            <person name="Miller M."/>
            <person name="Kuo C.H."/>
            <person name="Loper J.E."/>
            <person name="Grunwald N.J."/>
            <person name="Putnam M.L."/>
            <person name="Chang J.H."/>
        </authorList>
    </citation>
    <scope>NUCLEOTIDE SEQUENCE [LARGE SCALE GENOMIC DNA]</scope>
    <source>
        <strain evidence="3 6">A19/93</strain>
    </source>
</reference>
<dbReference type="GO" id="GO:0016491">
    <property type="term" value="F:oxidoreductase activity"/>
    <property type="evidence" value="ECO:0007669"/>
    <property type="project" value="UniProtKB-KW"/>
</dbReference>
<dbReference type="Proteomes" id="UP000663912">
    <property type="component" value="Chromosome 2"/>
</dbReference>
<evidence type="ECO:0000313" key="4">
    <source>
        <dbReference type="EMBL" id="QTG03074.1"/>
    </source>
</evidence>
<dbReference type="Proteomes" id="UP000822331">
    <property type="component" value="Unassembled WGS sequence"/>
</dbReference>
<evidence type="ECO:0000313" key="3">
    <source>
        <dbReference type="EMBL" id="NTF40019.1"/>
    </source>
</evidence>
<evidence type="ECO:0000256" key="1">
    <source>
        <dbReference type="ARBA" id="ARBA00023002"/>
    </source>
</evidence>
<dbReference type="InterPro" id="IPR028939">
    <property type="entry name" value="P5C_Rdtase_cat_N"/>
</dbReference>
<organism evidence="4 5">
    <name type="scientific">Agrobacterium rubi</name>
    <dbReference type="NCBI Taxonomy" id="28099"/>
    <lineage>
        <taxon>Bacteria</taxon>
        <taxon>Pseudomonadati</taxon>
        <taxon>Pseudomonadota</taxon>
        <taxon>Alphaproteobacteria</taxon>
        <taxon>Hyphomicrobiales</taxon>
        <taxon>Rhizobiaceae</taxon>
        <taxon>Rhizobium/Agrobacterium group</taxon>
        <taxon>Agrobacterium</taxon>
    </lineage>
</organism>
<dbReference type="EMBL" id="JAAMCP010000018">
    <property type="protein sequence ID" value="NTF40019.1"/>
    <property type="molecule type" value="Genomic_DNA"/>
</dbReference>
<keyword evidence="6" id="KW-1185">Reference proteome</keyword>
<dbReference type="Gene3D" id="3.40.50.720">
    <property type="entry name" value="NAD(P)-binding Rossmann-like Domain"/>
    <property type="match status" value="1"/>
</dbReference>
<reference evidence="4" key="2">
    <citation type="submission" date="2020-02" db="EMBL/GenBank/DDBJ databases">
        <title>Unexpected conservation and global transmission of agrobacterial virulence plasmids.</title>
        <authorList>
            <person name="Weisberg A.J."/>
            <person name="Davis E.W. II"/>
            <person name="Tabima J.R."/>
            <person name="Belcher M.S."/>
            <person name="Miller M."/>
            <person name="Kuo C.-H."/>
            <person name="Loper J.E."/>
            <person name="Grunwald N.J."/>
            <person name="Putnam M.L."/>
            <person name="Chang J.H."/>
        </authorList>
    </citation>
    <scope>NUCLEOTIDE SEQUENCE</scope>
    <source>
        <strain evidence="4">W2/73</strain>
    </source>
</reference>
<dbReference type="InterPro" id="IPR051267">
    <property type="entry name" value="STEAP_metalloreductase"/>
</dbReference>
<dbReference type="PANTHER" id="PTHR14239">
    <property type="entry name" value="DUDULIN-RELATED"/>
    <property type="match status" value="1"/>
</dbReference>
<evidence type="ECO:0000313" key="6">
    <source>
        <dbReference type="Proteomes" id="UP000822331"/>
    </source>
</evidence>
<name>A0AAE7R878_9HYPH</name>
<proteinExistence type="predicted"/>
<evidence type="ECO:0000313" key="5">
    <source>
        <dbReference type="Proteomes" id="UP000663912"/>
    </source>
</evidence>